<dbReference type="EMBL" id="OZ075121">
    <property type="protein sequence ID" value="CAL4904319.1"/>
    <property type="molecule type" value="Genomic_DNA"/>
</dbReference>
<feature type="region of interest" description="SAW" evidence="3">
    <location>
        <begin position="371"/>
        <end position="446"/>
    </location>
</feature>
<dbReference type="Proteomes" id="UP001497457">
    <property type="component" value="Chromosome 11b"/>
</dbReference>
<dbReference type="PROSITE" id="PS50985">
    <property type="entry name" value="GRAS"/>
    <property type="match status" value="1"/>
</dbReference>
<sequence>MQECGPTECLAKLGRVLCECAAHVEARSLEKATLCLARSTSLAAAAGVGPLQRLSVPMADCLARCLLRPIPAIADALIDTSEYLDRRCVRAARRSFFDLSPFPKVAIAVECPRHRLRRAGSAAMPVVPTIARVDFHSRPGGPPHLRLTVVHDDGEFLAKMSQLLADVAGELDMAFQFHYVFGQLESLDLDDLHRILKLRSGEARAIFCTLQLHRLLAVAGDDDTCFGAGPNHFDQMESVARLQQMASRSSSSCPPAGVTCEEYDLYSSPATPMSFVSPPASTPHNFQTMPPPLAGFLSAARALSPKIVVVTEQDASHNGVSFRKRFAEALGYYGALYDNLDAAAAAYRRPAAERAEVERAVLGEEIRSVLLHEGARRRERHDRLPQWAARMELAGFRNVPLSYMALRPGNDMATRCGLRGCQSREHGGCLLLCWRSCPLYSVSAWRPDRGSLSQLIGSSSSEFICANGGSVEGE</sequence>
<feature type="region of interest" description="Leucine repeat II (LRII)" evidence="3">
    <location>
        <begin position="159"/>
        <end position="191"/>
    </location>
</feature>
<evidence type="ECO:0000313" key="5">
    <source>
        <dbReference type="Proteomes" id="UP001497457"/>
    </source>
</evidence>
<comment type="caution">
    <text evidence="3">Lacks conserved residue(s) required for the propagation of feature annotation.</text>
</comment>
<gene>
    <name evidence="4" type="ORF">URODEC1_LOCUS11045</name>
</gene>
<proteinExistence type="inferred from homology"/>
<evidence type="ECO:0000256" key="1">
    <source>
        <dbReference type="ARBA" id="ARBA00023015"/>
    </source>
</evidence>
<reference evidence="4" key="1">
    <citation type="submission" date="2024-10" db="EMBL/GenBank/DDBJ databases">
        <authorList>
            <person name="Ryan C."/>
        </authorList>
    </citation>
    <scope>NUCLEOTIDE SEQUENCE [LARGE SCALE GENOMIC DNA]</scope>
</reference>
<dbReference type="AlphaFoldDB" id="A0ABC8W7N6"/>
<evidence type="ECO:0000256" key="3">
    <source>
        <dbReference type="PROSITE-ProRule" id="PRU01191"/>
    </source>
</evidence>
<evidence type="ECO:0000313" key="4">
    <source>
        <dbReference type="EMBL" id="CAL4904319.1"/>
    </source>
</evidence>
<keyword evidence="2" id="KW-0804">Transcription</keyword>
<evidence type="ECO:0000256" key="2">
    <source>
        <dbReference type="ARBA" id="ARBA00023163"/>
    </source>
</evidence>
<keyword evidence="5" id="KW-1185">Reference proteome</keyword>
<dbReference type="Pfam" id="PF03514">
    <property type="entry name" value="GRAS"/>
    <property type="match status" value="1"/>
</dbReference>
<dbReference type="PANTHER" id="PTHR31636">
    <property type="entry name" value="OSJNBA0084A10.13 PROTEIN-RELATED"/>
    <property type="match status" value="1"/>
</dbReference>
<dbReference type="InterPro" id="IPR005202">
    <property type="entry name" value="TF_GRAS"/>
</dbReference>
<name>A0ABC8W7N6_9POAL</name>
<feature type="short sequence motif" description="LXXLL motif" evidence="3">
    <location>
        <begin position="212"/>
        <end position="216"/>
    </location>
</feature>
<keyword evidence="1" id="KW-0805">Transcription regulation</keyword>
<accession>A0ABC8W7N6</accession>
<comment type="similarity">
    <text evidence="3">Belongs to the GRAS family.</text>
</comment>
<protein>
    <submittedName>
        <fullName evidence="4">Uncharacterized protein</fullName>
    </submittedName>
</protein>
<organism evidence="4 5">
    <name type="scientific">Urochloa decumbens</name>
    <dbReference type="NCBI Taxonomy" id="240449"/>
    <lineage>
        <taxon>Eukaryota</taxon>
        <taxon>Viridiplantae</taxon>
        <taxon>Streptophyta</taxon>
        <taxon>Embryophyta</taxon>
        <taxon>Tracheophyta</taxon>
        <taxon>Spermatophyta</taxon>
        <taxon>Magnoliopsida</taxon>
        <taxon>Liliopsida</taxon>
        <taxon>Poales</taxon>
        <taxon>Poaceae</taxon>
        <taxon>PACMAD clade</taxon>
        <taxon>Panicoideae</taxon>
        <taxon>Panicodae</taxon>
        <taxon>Paniceae</taxon>
        <taxon>Melinidinae</taxon>
        <taxon>Urochloa</taxon>
    </lineage>
</organism>